<name>A0A8T0IH57_CERPU</name>
<dbReference type="Proteomes" id="UP000822688">
    <property type="component" value="Chromosome 3"/>
</dbReference>
<dbReference type="InterPro" id="IPR027443">
    <property type="entry name" value="IPNS-like_sf"/>
</dbReference>
<proteinExistence type="inferred from homology"/>
<dbReference type="InterPro" id="IPR044861">
    <property type="entry name" value="IPNS-like_FE2OG_OXY"/>
</dbReference>
<dbReference type="PANTHER" id="PTHR47991">
    <property type="entry name" value="OXOGLUTARATE/IRON-DEPENDENT DIOXYGENASE"/>
    <property type="match status" value="1"/>
</dbReference>
<dbReference type="Pfam" id="PF14226">
    <property type="entry name" value="DIOX_N"/>
    <property type="match status" value="1"/>
</dbReference>
<dbReference type="SUPFAM" id="SSF51197">
    <property type="entry name" value="Clavaminate synthase-like"/>
    <property type="match status" value="1"/>
</dbReference>
<dbReference type="InterPro" id="IPR005123">
    <property type="entry name" value="Oxoglu/Fe-dep_dioxygenase_dom"/>
</dbReference>
<dbReference type="FunFam" id="2.60.120.330:FF:000079">
    <property type="entry name" value="Protein SRG1"/>
    <property type="match status" value="1"/>
</dbReference>
<keyword evidence="2 4" id="KW-0479">Metal-binding</keyword>
<comment type="caution">
    <text evidence="6">The sequence shown here is derived from an EMBL/GenBank/DDBJ whole genome shotgun (WGS) entry which is preliminary data.</text>
</comment>
<evidence type="ECO:0000256" key="1">
    <source>
        <dbReference type="ARBA" id="ARBA00008056"/>
    </source>
</evidence>
<evidence type="ECO:0000256" key="2">
    <source>
        <dbReference type="ARBA" id="ARBA00022723"/>
    </source>
</evidence>
<accession>A0A8T0IH57</accession>
<dbReference type="GO" id="GO:0046872">
    <property type="term" value="F:metal ion binding"/>
    <property type="evidence" value="ECO:0007669"/>
    <property type="project" value="UniProtKB-KW"/>
</dbReference>
<dbReference type="EMBL" id="CM026423">
    <property type="protein sequence ID" value="KAG0581868.1"/>
    <property type="molecule type" value="Genomic_DNA"/>
</dbReference>
<protein>
    <recommendedName>
        <fullName evidence="5">Fe2OG dioxygenase domain-containing protein</fullName>
    </recommendedName>
</protein>
<keyword evidence="7" id="KW-1185">Reference proteome</keyword>
<keyword evidence="3 4" id="KW-0408">Iron</keyword>
<reference evidence="6" key="1">
    <citation type="submission" date="2020-06" db="EMBL/GenBank/DDBJ databases">
        <title>WGS assembly of Ceratodon purpureus strain R40.</title>
        <authorList>
            <person name="Carey S.B."/>
            <person name="Jenkins J."/>
            <person name="Shu S."/>
            <person name="Lovell J.T."/>
            <person name="Sreedasyam A."/>
            <person name="Maumus F."/>
            <person name="Tiley G.P."/>
            <person name="Fernandez-Pozo N."/>
            <person name="Barry K."/>
            <person name="Chen C."/>
            <person name="Wang M."/>
            <person name="Lipzen A."/>
            <person name="Daum C."/>
            <person name="Saski C.A."/>
            <person name="Payton A.C."/>
            <person name="Mcbreen J.C."/>
            <person name="Conrad R.E."/>
            <person name="Kollar L.M."/>
            <person name="Olsson S."/>
            <person name="Huttunen S."/>
            <person name="Landis J.B."/>
            <person name="Wickett N.J."/>
            <person name="Johnson M.G."/>
            <person name="Rensing S.A."/>
            <person name="Grimwood J."/>
            <person name="Schmutz J."/>
            <person name="Mcdaniel S.F."/>
        </authorList>
    </citation>
    <scope>NUCLEOTIDE SEQUENCE</scope>
    <source>
        <strain evidence="6">R40</strain>
    </source>
</reference>
<dbReference type="InterPro" id="IPR050295">
    <property type="entry name" value="Plant_2OG-oxidoreductases"/>
</dbReference>
<dbReference type="PRINTS" id="PR00682">
    <property type="entry name" value="IPNSYNTHASE"/>
</dbReference>
<evidence type="ECO:0000313" key="6">
    <source>
        <dbReference type="EMBL" id="KAG0581868.1"/>
    </source>
</evidence>
<organism evidence="6 7">
    <name type="scientific">Ceratodon purpureus</name>
    <name type="common">Fire moss</name>
    <name type="synonym">Dicranum purpureum</name>
    <dbReference type="NCBI Taxonomy" id="3225"/>
    <lineage>
        <taxon>Eukaryota</taxon>
        <taxon>Viridiplantae</taxon>
        <taxon>Streptophyta</taxon>
        <taxon>Embryophyta</taxon>
        <taxon>Bryophyta</taxon>
        <taxon>Bryophytina</taxon>
        <taxon>Bryopsida</taxon>
        <taxon>Dicranidae</taxon>
        <taxon>Pseudoditrichales</taxon>
        <taxon>Ditrichaceae</taxon>
        <taxon>Ceratodon</taxon>
    </lineage>
</organism>
<evidence type="ECO:0000256" key="3">
    <source>
        <dbReference type="ARBA" id="ARBA00023004"/>
    </source>
</evidence>
<dbReference type="Pfam" id="PF03171">
    <property type="entry name" value="2OG-FeII_Oxy"/>
    <property type="match status" value="1"/>
</dbReference>
<evidence type="ECO:0000256" key="4">
    <source>
        <dbReference type="RuleBase" id="RU003682"/>
    </source>
</evidence>
<evidence type="ECO:0000313" key="7">
    <source>
        <dbReference type="Proteomes" id="UP000822688"/>
    </source>
</evidence>
<feature type="domain" description="Fe2OG dioxygenase" evidence="5">
    <location>
        <begin position="235"/>
        <end position="336"/>
    </location>
</feature>
<dbReference type="InterPro" id="IPR026992">
    <property type="entry name" value="DIOX_N"/>
</dbReference>
<keyword evidence="4" id="KW-0560">Oxidoreductase</keyword>
<dbReference type="Gene3D" id="2.60.120.330">
    <property type="entry name" value="B-lactam Antibiotic, Isopenicillin N Synthase, Chain"/>
    <property type="match status" value="1"/>
</dbReference>
<gene>
    <name evidence="6" type="ORF">KC19_3G015600</name>
</gene>
<dbReference type="GO" id="GO:0016491">
    <property type="term" value="F:oxidoreductase activity"/>
    <property type="evidence" value="ECO:0007669"/>
    <property type="project" value="UniProtKB-KW"/>
</dbReference>
<dbReference type="AlphaFoldDB" id="A0A8T0IH57"/>
<dbReference type="PROSITE" id="PS51471">
    <property type="entry name" value="FE2OG_OXY"/>
    <property type="match status" value="1"/>
</dbReference>
<sequence>MLRIRCRQSRPVSPPVVQLKHLRNLIEEEHFTMPEMVQELICQPGGLSQVPSRFVQPVEERPQLTGSLEHAQAGIPIIDMKGVAAADAQRREHVVAEIARACEQWGFFQVINHGVAPSLMEGFRDVACEFFSLSQQEKEEYAVEPGMCVGYGRFYEASDGVANWADNLILFSYGDEHKLANPCMPAKPERFREIVDKYGRSVFELFILLMELVSVGMGLEPDAIAKQANINRGTGGAAIRTDLNLYPPCPQPDLVLGSAPHADRSILTVLQQNQVSGLEVFKDGNWVRVPPIKNAFVINLGDQMQIMTNGTYQSVLHRAVTNHAVERYSFANFLVPADETCIQPIGELLSASSPPLYRAVSFGEYTGGNSYLFKPLEGKRRIDAFLVSA</sequence>
<comment type="similarity">
    <text evidence="1 4">Belongs to the iron/ascorbate-dependent oxidoreductase family.</text>
</comment>
<evidence type="ECO:0000259" key="5">
    <source>
        <dbReference type="PROSITE" id="PS51471"/>
    </source>
</evidence>